<dbReference type="EMBL" id="JACKXD010000001">
    <property type="protein sequence ID" value="MBB6644956.1"/>
    <property type="molecule type" value="Genomic_DNA"/>
</dbReference>
<comment type="caution">
    <text evidence="2">The sequence shown here is derived from an EMBL/GenBank/DDBJ whole genome shotgun (WGS) entry which is preliminary data.</text>
</comment>
<dbReference type="InterPro" id="IPR019887">
    <property type="entry name" value="Tscrpt_reg_AsnC/Lrp_C"/>
</dbReference>
<dbReference type="Gene3D" id="3.30.70.920">
    <property type="match status" value="1"/>
</dbReference>
<evidence type="ECO:0000259" key="1">
    <source>
        <dbReference type="Pfam" id="PF01037"/>
    </source>
</evidence>
<gene>
    <name evidence="2" type="ORF">H5V44_01340</name>
</gene>
<proteinExistence type="predicted"/>
<feature type="domain" description="Transcription regulator AsnC/Lrp ligand binding" evidence="1">
    <location>
        <begin position="6"/>
        <end position="75"/>
    </location>
</feature>
<protein>
    <submittedName>
        <fullName evidence="2">Lrp/AsnC ligand binding domain-containing protein</fullName>
    </submittedName>
</protein>
<dbReference type="Proteomes" id="UP000546257">
    <property type="component" value="Unassembled WGS sequence"/>
</dbReference>
<sequence>MVTAYVMVKASTGDVDRLKAEMASVDDTVESVSVVAGDIDYIVKLRVDGPSDVKEVAAAIHEMAGIENTQTYIAMD</sequence>
<dbReference type="AlphaFoldDB" id="A0A7J9SG36"/>
<dbReference type="Pfam" id="PF01037">
    <property type="entry name" value="AsnC_trans_reg"/>
    <property type="match status" value="1"/>
</dbReference>
<evidence type="ECO:0000313" key="3">
    <source>
        <dbReference type="Proteomes" id="UP000546257"/>
    </source>
</evidence>
<reference evidence="2 3" key="1">
    <citation type="submission" date="2020-08" db="EMBL/GenBank/DDBJ databases">
        <authorList>
            <person name="Seo M.-J."/>
        </authorList>
    </citation>
    <scope>NUCLEOTIDE SEQUENCE [LARGE SCALE GENOMIC DNA]</scope>
    <source>
        <strain evidence="2 3">MBLA0160</strain>
    </source>
</reference>
<dbReference type="InterPro" id="IPR011008">
    <property type="entry name" value="Dimeric_a/b-barrel"/>
</dbReference>
<name>A0A7J9SG36_9EURY</name>
<organism evidence="2 3">
    <name type="scientific">Halobellus ruber</name>
    <dbReference type="NCBI Taxonomy" id="2761102"/>
    <lineage>
        <taxon>Archaea</taxon>
        <taxon>Methanobacteriati</taxon>
        <taxon>Methanobacteriota</taxon>
        <taxon>Stenosarchaea group</taxon>
        <taxon>Halobacteria</taxon>
        <taxon>Halobacteriales</taxon>
        <taxon>Haloferacaceae</taxon>
        <taxon>Halobellus</taxon>
    </lineage>
</organism>
<dbReference type="SUPFAM" id="SSF54909">
    <property type="entry name" value="Dimeric alpha+beta barrel"/>
    <property type="match status" value="1"/>
</dbReference>
<dbReference type="RefSeq" id="WP_185191339.1">
    <property type="nucleotide sequence ID" value="NZ_JACKXD010000001.1"/>
</dbReference>
<accession>A0A7J9SG36</accession>
<keyword evidence="3" id="KW-1185">Reference proteome</keyword>
<evidence type="ECO:0000313" key="2">
    <source>
        <dbReference type="EMBL" id="MBB6644956.1"/>
    </source>
</evidence>